<evidence type="ECO:0000313" key="4">
    <source>
        <dbReference type="Proteomes" id="UP000481858"/>
    </source>
</evidence>
<feature type="compositionally biased region" description="Polar residues" evidence="1">
    <location>
        <begin position="328"/>
        <end position="345"/>
    </location>
</feature>
<name>A0A7C8IM68_9PEZI</name>
<dbReference type="AlphaFoldDB" id="A0A7C8IM68"/>
<feature type="domain" description="DUF7905" evidence="2">
    <location>
        <begin position="494"/>
        <end position="813"/>
    </location>
</feature>
<evidence type="ECO:0000256" key="1">
    <source>
        <dbReference type="SAM" id="MobiDB-lite"/>
    </source>
</evidence>
<dbReference type="OrthoDB" id="3439512at2759"/>
<dbReference type="InterPro" id="IPR057227">
    <property type="entry name" value="DUF7905"/>
</dbReference>
<sequence>MQADDAMNEWSATATGEVTSRTDAVHLHDAEPMEFIVSSNWVLQAEGVKDFYEDLYKRGHNLEITYDSTLHGFRIKCLSNQEIGVVCLVKDVLDQLVQQETKEGLGTSSKIMSLDEWRKNKDQLDKEFKVPEKYSFPRDVAVCNVQDTWNISETWFKAGITTNRLLPENALSTLHQLTSTILVTSSDRRTVYLGASGIEEITKVKRKLHTLARFFSLVLTDINQVVKIFLYNEGVRSVMGEYRYVADGNDKLLRSYILDRFDWPNTRERYPLLFQNSVLVRLNPNNEPWGKVQTLSDTVLPTVKGTTKEEFGAFKSNNWKYPAKDADSSFSVPTSTAQSGQSQRAHQPRPAIESWVSKLPAPNNNRPSPVHQTPSSVASQVSKETMASSTGLKDSLTDNPIPGADRGQSLQSNEPDPFEHLWKHYRSLPITRTAKSKEDQSGKFEPQKLSSSLKTQLSQMDERDSRSFHVTMNQKAAPHTVRNIFPEFDPDMMTSINDSLGKLIAPLRMWSGIIDLRIDLGRFYFLNVKKSRIQKPGGDDDEKYYKLDRIRSELNKWHTAHEHLLFTRVLTNLGADASYLACMNDRDGNQMWQRPASGRSSTYEFICRSKMPEGGELNFIVEIDAIKFSHAVKQFRPEQNSFAVHCTQRVWDFRLVLSAAQNLGDTYAQFAEDLVSSLQVTYVPKDDGIPELEVSYDKSCNVELLVVRTRNTARCHSEVSSQNMPSAHRSPHKDVQRLYVSQVWEMDLLNKVDIEQRIHLKLARSKHTKSPDMPRCWYEASLKSDTFSNAFKQNEQLEFGDEVEWKSEELLKTGTVENLIRKAADMVKNMDGVGYWNDNHQVELQHRVAPVPRQGQNIVKFW</sequence>
<reference evidence="3 4" key="1">
    <citation type="submission" date="2019-12" db="EMBL/GenBank/DDBJ databases">
        <title>Draft genome sequence of the ascomycete Xylaria multiplex DSM 110363.</title>
        <authorList>
            <person name="Buettner E."/>
            <person name="Kellner H."/>
        </authorList>
    </citation>
    <scope>NUCLEOTIDE SEQUENCE [LARGE SCALE GENOMIC DNA]</scope>
    <source>
        <strain evidence="3 4">DSM 110363</strain>
    </source>
</reference>
<dbReference type="Proteomes" id="UP000481858">
    <property type="component" value="Unassembled WGS sequence"/>
</dbReference>
<dbReference type="EMBL" id="WUBL01000072">
    <property type="protein sequence ID" value="KAF2967186.1"/>
    <property type="molecule type" value="Genomic_DNA"/>
</dbReference>
<proteinExistence type="predicted"/>
<evidence type="ECO:0000313" key="3">
    <source>
        <dbReference type="EMBL" id="KAF2967186.1"/>
    </source>
</evidence>
<feature type="region of interest" description="Disordered" evidence="1">
    <location>
        <begin position="432"/>
        <end position="464"/>
    </location>
</feature>
<dbReference type="InParanoid" id="A0A7C8IM68"/>
<gene>
    <name evidence="3" type="ORF">GQX73_g6365</name>
</gene>
<feature type="compositionally biased region" description="Polar residues" evidence="1">
    <location>
        <begin position="362"/>
        <end position="392"/>
    </location>
</feature>
<feature type="compositionally biased region" description="Low complexity" evidence="1">
    <location>
        <begin position="447"/>
        <end position="459"/>
    </location>
</feature>
<comment type="caution">
    <text evidence="3">The sequence shown here is derived from an EMBL/GenBank/DDBJ whole genome shotgun (WGS) entry which is preliminary data.</text>
</comment>
<feature type="compositionally biased region" description="Basic and acidic residues" evidence="1">
    <location>
        <begin position="435"/>
        <end position="446"/>
    </location>
</feature>
<feature type="region of interest" description="Disordered" evidence="1">
    <location>
        <begin position="325"/>
        <end position="417"/>
    </location>
</feature>
<dbReference type="Pfam" id="PF25482">
    <property type="entry name" value="DUF7905"/>
    <property type="match status" value="1"/>
</dbReference>
<keyword evidence="4" id="KW-1185">Reference proteome</keyword>
<organism evidence="3 4">
    <name type="scientific">Xylaria multiplex</name>
    <dbReference type="NCBI Taxonomy" id="323545"/>
    <lineage>
        <taxon>Eukaryota</taxon>
        <taxon>Fungi</taxon>
        <taxon>Dikarya</taxon>
        <taxon>Ascomycota</taxon>
        <taxon>Pezizomycotina</taxon>
        <taxon>Sordariomycetes</taxon>
        <taxon>Xylariomycetidae</taxon>
        <taxon>Xylariales</taxon>
        <taxon>Xylariaceae</taxon>
        <taxon>Xylaria</taxon>
    </lineage>
</organism>
<protein>
    <recommendedName>
        <fullName evidence="2">DUF7905 domain-containing protein</fullName>
    </recommendedName>
</protein>
<accession>A0A7C8IM68</accession>
<evidence type="ECO:0000259" key="2">
    <source>
        <dbReference type="Pfam" id="PF25482"/>
    </source>
</evidence>